<dbReference type="InterPro" id="IPR004160">
    <property type="entry name" value="Transl_elong_EFTu/EF1A_C"/>
</dbReference>
<dbReference type="FunFam" id="2.40.30.10:FF:000001">
    <property type="entry name" value="Elongation factor Tu"/>
    <property type="match status" value="1"/>
</dbReference>
<keyword evidence="2 10" id="KW-0963">Cytoplasm</keyword>
<dbReference type="GO" id="GO:0003924">
    <property type="term" value="F:GTPase activity"/>
    <property type="evidence" value="ECO:0007669"/>
    <property type="project" value="UniProtKB-UniRule"/>
</dbReference>
<reference evidence="12 13" key="1">
    <citation type="submission" date="2019-06" db="EMBL/GenBank/DDBJ databases">
        <title>An operon consisting of a P-type ATPase gene and a transcriptional regular gene given the different cadmium resistance in Bacillus vietamensis 151-6 and Bacillus marisflavi 151-25.</title>
        <authorList>
            <person name="Yu X."/>
        </authorList>
    </citation>
    <scope>NUCLEOTIDE SEQUENCE [LARGE SCALE GENOMIC DNA]</scope>
    <source>
        <strain evidence="12 13">151-6</strain>
    </source>
</reference>
<dbReference type="GeneID" id="77238994"/>
<evidence type="ECO:0000256" key="8">
    <source>
        <dbReference type="ARBA" id="ARBA00023134"/>
    </source>
</evidence>
<dbReference type="Gene3D" id="3.40.50.300">
    <property type="entry name" value="P-loop containing nucleotide triphosphate hydrolases"/>
    <property type="match status" value="1"/>
</dbReference>
<comment type="subcellular location">
    <subcellularLocation>
        <location evidence="10">Cytoplasm</location>
    </subcellularLocation>
</comment>
<dbReference type="InterPro" id="IPR004161">
    <property type="entry name" value="EFTu-like_2"/>
</dbReference>
<dbReference type="SUPFAM" id="SSF50447">
    <property type="entry name" value="Translation proteins"/>
    <property type="match status" value="1"/>
</dbReference>
<protein>
    <recommendedName>
        <fullName evidence="9 10">Elongation factor Tu</fullName>
        <shortName evidence="10">EF-Tu</shortName>
        <ecNumber evidence="10">3.6.5.3</ecNumber>
    </recommendedName>
</protein>
<dbReference type="Proteomes" id="UP000465062">
    <property type="component" value="Chromosome"/>
</dbReference>
<dbReference type="InterPro" id="IPR000795">
    <property type="entry name" value="T_Tr_GTP-bd_dom"/>
</dbReference>
<dbReference type="InterPro" id="IPR005225">
    <property type="entry name" value="Small_GTP-bd"/>
</dbReference>
<feature type="binding site" evidence="10">
    <location>
        <begin position="82"/>
        <end position="86"/>
    </location>
    <ligand>
        <name>GTP</name>
        <dbReference type="ChEBI" id="CHEBI:37565"/>
    </ligand>
</feature>
<keyword evidence="4 10" id="KW-0251">Elongation factor</keyword>
<dbReference type="NCBIfam" id="NF009372">
    <property type="entry name" value="PRK12735.1"/>
    <property type="match status" value="1"/>
</dbReference>
<comment type="similarity">
    <text evidence="1 10">Belongs to the TRAFAC class translation factor GTPase superfamily. Classic translation factor GTPase family. EF-Tu/EF-1A subfamily.</text>
</comment>
<evidence type="ECO:0000256" key="10">
    <source>
        <dbReference type="HAMAP-Rule" id="MF_00118"/>
    </source>
</evidence>
<dbReference type="EC" id="3.6.5.3" evidence="10"/>
<feature type="binding site" evidence="10">
    <location>
        <begin position="137"/>
        <end position="140"/>
    </location>
    <ligand>
        <name>GTP</name>
        <dbReference type="ChEBI" id="CHEBI:37565"/>
    </ligand>
</feature>
<dbReference type="CDD" id="cd03697">
    <property type="entry name" value="EFTU_II"/>
    <property type="match status" value="1"/>
</dbReference>
<dbReference type="Pfam" id="PF03144">
    <property type="entry name" value="GTP_EFTU_D2"/>
    <property type="match status" value="1"/>
</dbReference>
<sequence length="396" mass="43487">MGKEKFDRSKQHANIGTIGHVDHGKTTLTAAITTTLHKKYGRGTAMAYDQIDGAPEERERGITISTAHVEYETDTRHYAHVDCPGHADYVKNMITGAAQMDGGILVVSAADGPMPQTREHILLSRQVGVPYLVVFMNKCDMVDDEELLELVEMEVRDLLSEYDFPGDDVPVIKGSALKALEGDAEWEAKIFELMEAVDSYIPTPERDTDKPFMMPVEDVFSITGRGTVATGRVERGQVKVGDTIDIIGLSEEPKSTTVTGVEMFRKLLDYAEAGDNIGALLRGVAREDIQRGQVLAKPGTITPHTKFKAEVYVLSKEEGGRHTPFFTNYRPQFYFRTTDVTGICNLPEGVEMVMPGDNIEMTVELIAPIAIEEGTKFSIREGGRTVGAGVVATITE</sequence>
<dbReference type="NCBIfam" id="NF009373">
    <property type="entry name" value="PRK12736.1"/>
    <property type="match status" value="1"/>
</dbReference>
<evidence type="ECO:0000256" key="1">
    <source>
        <dbReference type="ARBA" id="ARBA00007249"/>
    </source>
</evidence>
<evidence type="ECO:0000313" key="13">
    <source>
        <dbReference type="Proteomes" id="UP000465062"/>
    </source>
</evidence>
<dbReference type="CDD" id="cd03707">
    <property type="entry name" value="EFTU_III"/>
    <property type="match status" value="1"/>
</dbReference>
<name>A0A6I6UME3_9BACI</name>
<evidence type="ECO:0000313" key="12">
    <source>
        <dbReference type="EMBL" id="QHE59730.1"/>
    </source>
</evidence>
<keyword evidence="10" id="KW-0479">Metal-binding</keyword>
<evidence type="ECO:0000256" key="6">
    <source>
        <dbReference type="ARBA" id="ARBA00022842"/>
    </source>
</evidence>
<dbReference type="PROSITE" id="PS00301">
    <property type="entry name" value="G_TR_1"/>
    <property type="match status" value="1"/>
</dbReference>
<dbReference type="InterPro" id="IPR004541">
    <property type="entry name" value="Transl_elong_EFTu/EF1A_bac/org"/>
</dbReference>
<keyword evidence="6 10" id="KW-0460">Magnesium</keyword>
<dbReference type="SUPFAM" id="SSF50465">
    <property type="entry name" value="EF-Tu/eEF-1alpha/eIF2-gamma C-terminal domain"/>
    <property type="match status" value="1"/>
</dbReference>
<keyword evidence="3 10" id="KW-0547">Nucleotide-binding</keyword>
<dbReference type="Pfam" id="PF03143">
    <property type="entry name" value="GTP_EFTU_D3"/>
    <property type="match status" value="1"/>
</dbReference>
<feature type="binding site" evidence="10">
    <location>
        <begin position="19"/>
        <end position="26"/>
    </location>
    <ligand>
        <name>GTP</name>
        <dbReference type="ChEBI" id="CHEBI:37565"/>
    </ligand>
</feature>
<dbReference type="AlphaFoldDB" id="A0A6I6UME3"/>
<evidence type="ECO:0000256" key="3">
    <source>
        <dbReference type="ARBA" id="ARBA00022741"/>
    </source>
</evidence>
<dbReference type="PANTHER" id="PTHR43721:SF22">
    <property type="entry name" value="ELONGATION FACTOR TU, MITOCHONDRIAL"/>
    <property type="match status" value="1"/>
</dbReference>
<comment type="function">
    <text evidence="10">GTP hydrolase that promotes the GTP-dependent binding of aminoacyl-tRNA to the A-site of ribosomes during protein biosynthesis.</text>
</comment>
<dbReference type="Gene3D" id="2.40.30.10">
    <property type="entry name" value="Translation factors"/>
    <property type="match status" value="2"/>
</dbReference>
<dbReference type="GO" id="GO:0005525">
    <property type="term" value="F:GTP binding"/>
    <property type="evidence" value="ECO:0007669"/>
    <property type="project" value="UniProtKB-UniRule"/>
</dbReference>
<dbReference type="InterPro" id="IPR009000">
    <property type="entry name" value="Transl_B-barrel_sf"/>
</dbReference>
<evidence type="ECO:0000256" key="4">
    <source>
        <dbReference type="ARBA" id="ARBA00022768"/>
    </source>
</evidence>
<dbReference type="EMBL" id="CP047394">
    <property type="protein sequence ID" value="QHE59730.1"/>
    <property type="molecule type" value="Genomic_DNA"/>
</dbReference>
<evidence type="ECO:0000256" key="2">
    <source>
        <dbReference type="ARBA" id="ARBA00022490"/>
    </source>
</evidence>
<dbReference type="Pfam" id="PF00009">
    <property type="entry name" value="GTP_EFTU"/>
    <property type="match status" value="1"/>
</dbReference>
<dbReference type="FunFam" id="3.40.50.300:FF:000003">
    <property type="entry name" value="Elongation factor Tu"/>
    <property type="match status" value="1"/>
</dbReference>
<dbReference type="InterPro" id="IPR009001">
    <property type="entry name" value="Transl_elong_EF1A/Init_IF2_C"/>
</dbReference>
<dbReference type="NCBIfam" id="NF000766">
    <property type="entry name" value="PRK00049.1"/>
    <property type="match status" value="1"/>
</dbReference>
<dbReference type="GO" id="GO:0005829">
    <property type="term" value="C:cytosol"/>
    <property type="evidence" value="ECO:0007669"/>
    <property type="project" value="TreeGrafter"/>
</dbReference>
<dbReference type="NCBIfam" id="TIGR00231">
    <property type="entry name" value="small_GTP"/>
    <property type="match status" value="1"/>
</dbReference>
<dbReference type="RefSeq" id="WP_034765989.1">
    <property type="nucleotide sequence ID" value="NZ_CCDN010000010.1"/>
</dbReference>
<dbReference type="PROSITE" id="PS51722">
    <property type="entry name" value="G_TR_2"/>
    <property type="match status" value="1"/>
</dbReference>
<dbReference type="PANTHER" id="PTHR43721">
    <property type="entry name" value="ELONGATION FACTOR TU-RELATED"/>
    <property type="match status" value="1"/>
</dbReference>
<organism evidence="12 13">
    <name type="scientific">Rossellomorea vietnamensis</name>
    <dbReference type="NCBI Taxonomy" id="218284"/>
    <lineage>
        <taxon>Bacteria</taxon>
        <taxon>Bacillati</taxon>
        <taxon>Bacillota</taxon>
        <taxon>Bacilli</taxon>
        <taxon>Bacillales</taxon>
        <taxon>Bacillaceae</taxon>
        <taxon>Rossellomorea</taxon>
    </lineage>
</organism>
<evidence type="ECO:0000256" key="9">
    <source>
        <dbReference type="ARBA" id="ARBA00029554"/>
    </source>
</evidence>
<proteinExistence type="inferred from homology"/>
<dbReference type="GO" id="GO:0003746">
    <property type="term" value="F:translation elongation factor activity"/>
    <property type="evidence" value="ECO:0007669"/>
    <property type="project" value="UniProtKB-UniRule"/>
</dbReference>
<comment type="catalytic activity">
    <reaction evidence="10">
        <text>GTP + H2O = GDP + phosphate + H(+)</text>
        <dbReference type="Rhea" id="RHEA:19669"/>
        <dbReference type="ChEBI" id="CHEBI:15377"/>
        <dbReference type="ChEBI" id="CHEBI:15378"/>
        <dbReference type="ChEBI" id="CHEBI:37565"/>
        <dbReference type="ChEBI" id="CHEBI:43474"/>
        <dbReference type="ChEBI" id="CHEBI:58189"/>
        <dbReference type="EC" id="3.6.5.3"/>
    </reaction>
</comment>
<dbReference type="SUPFAM" id="SSF52540">
    <property type="entry name" value="P-loop containing nucleoside triphosphate hydrolases"/>
    <property type="match status" value="1"/>
</dbReference>
<evidence type="ECO:0000259" key="11">
    <source>
        <dbReference type="PROSITE" id="PS51722"/>
    </source>
</evidence>
<dbReference type="HAMAP" id="MF_00118_B">
    <property type="entry name" value="EF_Tu_B"/>
    <property type="match status" value="1"/>
</dbReference>
<dbReference type="InterPro" id="IPR041709">
    <property type="entry name" value="EF-Tu_GTP-bd"/>
</dbReference>
<keyword evidence="8 10" id="KW-0342">GTP-binding</keyword>
<dbReference type="GO" id="GO:0000287">
    <property type="term" value="F:magnesium ion binding"/>
    <property type="evidence" value="ECO:0007669"/>
    <property type="project" value="UniProtKB-UniRule"/>
</dbReference>
<keyword evidence="5 10" id="KW-0378">Hydrolase</keyword>
<dbReference type="NCBIfam" id="TIGR00485">
    <property type="entry name" value="EF-Tu"/>
    <property type="match status" value="1"/>
</dbReference>
<comment type="subunit">
    <text evidence="10">Monomer.</text>
</comment>
<feature type="binding site" evidence="10">
    <location>
        <position position="26"/>
    </location>
    <ligand>
        <name>Mg(2+)</name>
        <dbReference type="ChEBI" id="CHEBI:18420"/>
    </ligand>
</feature>
<dbReference type="InterPro" id="IPR033720">
    <property type="entry name" value="EFTU_2"/>
</dbReference>
<dbReference type="InterPro" id="IPR027417">
    <property type="entry name" value="P-loop_NTPase"/>
</dbReference>
<dbReference type="PRINTS" id="PR00315">
    <property type="entry name" value="ELONGATNFCT"/>
</dbReference>
<evidence type="ECO:0000256" key="5">
    <source>
        <dbReference type="ARBA" id="ARBA00022801"/>
    </source>
</evidence>
<keyword evidence="7 10" id="KW-0648">Protein biosynthesis</keyword>
<dbReference type="CDD" id="cd01884">
    <property type="entry name" value="EF_Tu"/>
    <property type="match status" value="1"/>
</dbReference>
<dbReference type="InterPro" id="IPR050055">
    <property type="entry name" value="EF-Tu_GTPase"/>
</dbReference>
<gene>
    <name evidence="10 12" type="primary">tuf</name>
    <name evidence="12" type="ORF">FHE72_00730</name>
</gene>
<dbReference type="InterPro" id="IPR031157">
    <property type="entry name" value="G_TR_CS"/>
</dbReference>
<evidence type="ECO:0000256" key="7">
    <source>
        <dbReference type="ARBA" id="ARBA00022917"/>
    </source>
</evidence>
<accession>A0A6I6UME3</accession>
<dbReference type="KEGG" id="bvq:FHE72_00730"/>
<feature type="domain" description="Tr-type G" evidence="11">
    <location>
        <begin position="10"/>
        <end position="205"/>
    </location>
</feature>